<evidence type="ECO:0000256" key="7">
    <source>
        <dbReference type="ARBA" id="ARBA00047804"/>
    </source>
</evidence>
<dbReference type="InterPro" id="IPR012336">
    <property type="entry name" value="Thioredoxin-like_fold"/>
</dbReference>
<dbReference type="Pfam" id="PF13905">
    <property type="entry name" value="Thioredoxin_8"/>
    <property type="match status" value="1"/>
</dbReference>
<evidence type="ECO:0000256" key="3">
    <source>
        <dbReference type="ARBA" id="ARBA00023002"/>
    </source>
</evidence>
<evidence type="ECO:0000256" key="1">
    <source>
        <dbReference type="ARBA" id="ARBA00012612"/>
    </source>
</evidence>
<accession>A0A6V0AYV4</accession>
<dbReference type="SUPFAM" id="SSF52833">
    <property type="entry name" value="Thioredoxin-like"/>
    <property type="match status" value="1"/>
</dbReference>
<dbReference type="EC" id="1.8.1.8" evidence="1"/>
<dbReference type="PANTHER" id="PTHR13871:SF96">
    <property type="entry name" value="THIOREDOXIN DOMAIN-CONTAINING PROTEIN"/>
    <property type="match status" value="1"/>
</dbReference>
<evidence type="ECO:0000256" key="5">
    <source>
        <dbReference type="ARBA" id="ARBA00025782"/>
    </source>
</evidence>
<evidence type="ECO:0000256" key="4">
    <source>
        <dbReference type="ARBA" id="ARBA00023027"/>
    </source>
</evidence>
<dbReference type="EMBL" id="HBIX01022693">
    <property type="protein sequence ID" value="CAE0723041.1"/>
    <property type="molecule type" value="Transcribed_RNA"/>
</dbReference>
<reference evidence="10" key="1">
    <citation type="submission" date="2021-01" db="EMBL/GenBank/DDBJ databases">
        <authorList>
            <person name="Corre E."/>
            <person name="Pelletier E."/>
            <person name="Niang G."/>
            <person name="Scheremetjew M."/>
            <person name="Finn R."/>
            <person name="Kale V."/>
            <person name="Holt S."/>
            <person name="Cochrane G."/>
            <person name="Meng A."/>
            <person name="Brown T."/>
            <person name="Cohen L."/>
        </authorList>
    </citation>
    <scope>NUCLEOTIDE SEQUENCE</scope>
    <source>
        <strain evidence="10">10249 10 AB</strain>
    </source>
</reference>
<keyword evidence="2" id="KW-0677">Repeat</keyword>
<dbReference type="PROSITE" id="PS51352">
    <property type="entry name" value="THIOREDOXIN_2"/>
    <property type="match status" value="1"/>
</dbReference>
<organism evidence="10">
    <name type="scientific">Pseudo-nitzschia australis</name>
    <dbReference type="NCBI Taxonomy" id="44445"/>
    <lineage>
        <taxon>Eukaryota</taxon>
        <taxon>Sar</taxon>
        <taxon>Stramenopiles</taxon>
        <taxon>Ochrophyta</taxon>
        <taxon>Bacillariophyta</taxon>
        <taxon>Bacillariophyceae</taxon>
        <taxon>Bacillariophycidae</taxon>
        <taxon>Bacillariales</taxon>
        <taxon>Bacillariaceae</taxon>
        <taxon>Pseudo-nitzschia</taxon>
    </lineage>
</organism>
<evidence type="ECO:0000256" key="2">
    <source>
        <dbReference type="ARBA" id="ARBA00022737"/>
    </source>
</evidence>
<gene>
    <name evidence="9" type="ORF">PAUS00366_LOCUS15797</name>
    <name evidence="10" type="ORF">PAUS00366_LOCUS15798</name>
</gene>
<dbReference type="PANTHER" id="PTHR13871">
    <property type="entry name" value="THIOREDOXIN"/>
    <property type="match status" value="1"/>
</dbReference>
<proteinExistence type="inferred from homology"/>
<dbReference type="InterPro" id="IPR052259">
    <property type="entry name" value="Nucleoredoxin-like"/>
</dbReference>
<keyword evidence="3" id="KW-0560">Oxidoreductase</keyword>
<sequence>MVMITPVDENDKDVFTLESLVGATLLKDGKGNAVSTGDAFKSSNASLVGLYFSASWCPPCQRFTPVLTEFYNVAKASKSGLEIVFITSDRNSEEFEEYYGKMPWLAIPQIQGSAEIKQKLSNALAVTGIPAIAILDAKTGEFILGGDARDDVMQAGGNAEQVSATIQKWKDAERHPISEAPQLMDSGAGARSPLSKFLSFMAKNPMIVFGLMYFYQWMQRKMIEAGYDEDKITTPPVVDVTPEDTEF</sequence>
<evidence type="ECO:0000313" key="10">
    <source>
        <dbReference type="EMBL" id="CAE0723042.1"/>
    </source>
</evidence>
<comment type="catalytic activity">
    <reaction evidence="6">
        <text>[protein]-dithiol + NAD(+) = [protein]-disulfide + NADH + H(+)</text>
        <dbReference type="Rhea" id="RHEA:18749"/>
        <dbReference type="Rhea" id="RHEA-COMP:10593"/>
        <dbReference type="Rhea" id="RHEA-COMP:10594"/>
        <dbReference type="ChEBI" id="CHEBI:15378"/>
        <dbReference type="ChEBI" id="CHEBI:29950"/>
        <dbReference type="ChEBI" id="CHEBI:50058"/>
        <dbReference type="ChEBI" id="CHEBI:57540"/>
        <dbReference type="ChEBI" id="CHEBI:57945"/>
        <dbReference type="EC" id="1.8.1.8"/>
    </reaction>
</comment>
<dbReference type="EMBL" id="HBIX01022694">
    <property type="protein sequence ID" value="CAE0723042.1"/>
    <property type="molecule type" value="Transcribed_RNA"/>
</dbReference>
<dbReference type="GO" id="GO:0047134">
    <property type="term" value="F:protein-disulfide reductase [NAD(P)H] activity"/>
    <property type="evidence" value="ECO:0007669"/>
    <property type="project" value="UniProtKB-EC"/>
</dbReference>
<name>A0A6V0AYV4_9STRA</name>
<comment type="catalytic activity">
    <reaction evidence="7">
        <text>[protein]-dithiol + NADP(+) = [protein]-disulfide + NADPH + H(+)</text>
        <dbReference type="Rhea" id="RHEA:18753"/>
        <dbReference type="Rhea" id="RHEA-COMP:10593"/>
        <dbReference type="Rhea" id="RHEA-COMP:10594"/>
        <dbReference type="ChEBI" id="CHEBI:15378"/>
        <dbReference type="ChEBI" id="CHEBI:29950"/>
        <dbReference type="ChEBI" id="CHEBI:50058"/>
        <dbReference type="ChEBI" id="CHEBI:57783"/>
        <dbReference type="ChEBI" id="CHEBI:58349"/>
        <dbReference type="EC" id="1.8.1.8"/>
    </reaction>
</comment>
<feature type="domain" description="Thioredoxin" evidence="8">
    <location>
        <begin position="14"/>
        <end position="171"/>
    </location>
</feature>
<comment type="similarity">
    <text evidence="5">Belongs to the nucleoredoxin family.</text>
</comment>
<evidence type="ECO:0000259" key="8">
    <source>
        <dbReference type="PROSITE" id="PS51352"/>
    </source>
</evidence>
<evidence type="ECO:0000313" key="9">
    <source>
        <dbReference type="EMBL" id="CAE0723041.1"/>
    </source>
</evidence>
<dbReference type="InterPro" id="IPR013766">
    <property type="entry name" value="Thioredoxin_domain"/>
</dbReference>
<keyword evidence="4" id="KW-0520">NAD</keyword>
<dbReference type="AlphaFoldDB" id="A0A6V0AYV4"/>
<evidence type="ECO:0000256" key="6">
    <source>
        <dbReference type="ARBA" id="ARBA00047388"/>
    </source>
</evidence>
<dbReference type="Gene3D" id="3.40.30.10">
    <property type="entry name" value="Glutaredoxin"/>
    <property type="match status" value="1"/>
</dbReference>
<protein>
    <recommendedName>
        <fullName evidence="1">protein-disulfide reductase</fullName>
        <ecNumber evidence="1">1.8.1.8</ecNumber>
    </recommendedName>
</protein>
<dbReference type="InterPro" id="IPR036249">
    <property type="entry name" value="Thioredoxin-like_sf"/>
</dbReference>